<dbReference type="Gene3D" id="2.70.98.10">
    <property type="match status" value="1"/>
</dbReference>
<evidence type="ECO:0000256" key="2">
    <source>
        <dbReference type="ARBA" id="ARBA00011245"/>
    </source>
</evidence>
<keyword evidence="3" id="KW-0106">Calcium</keyword>
<comment type="cofactor">
    <cofactor evidence="1">
        <name>Ca(2+)</name>
        <dbReference type="ChEBI" id="CHEBI:29108"/>
    </cofactor>
</comment>
<dbReference type="STRING" id="662367.SAMN05216167_101444"/>
<gene>
    <name evidence="4" type="ORF">SAMN05216167_101444</name>
</gene>
<evidence type="ECO:0000313" key="4">
    <source>
        <dbReference type="EMBL" id="SFC09663.1"/>
    </source>
</evidence>
<accession>A0A1I1GK08</accession>
<dbReference type="InterPro" id="IPR014718">
    <property type="entry name" value="GH-type_carb-bd"/>
</dbReference>
<dbReference type="GO" id="GO:0030246">
    <property type="term" value="F:carbohydrate binding"/>
    <property type="evidence" value="ECO:0007669"/>
    <property type="project" value="InterPro"/>
</dbReference>
<proteinExistence type="predicted"/>
<dbReference type="Pfam" id="PF14486">
    <property type="entry name" value="DUF4432"/>
    <property type="match status" value="1"/>
</dbReference>
<dbReference type="InterPro" id="IPR027839">
    <property type="entry name" value="DUF4432"/>
</dbReference>
<dbReference type="Proteomes" id="UP000198598">
    <property type="component" value="Unassembled WGS sequence"/>
</dbReference>
<dbReference type="OrthoDB" id="9791280at2"/>
<comment type="subunit">
    <text evidence="2">Monomer.</text>
</comment>
<dbReference type="CDD" id="cd09023">
    <property type="entry name" value="Aldose_epim_Ec_c4013"/>
    <property type="match status" value="1"/>
</dbReference>
<evidence type="ECO:0000256" key="1">
    <source>
        <dbReference type="ARBA" id="ARBA00001913"/>
    </source>
</evidence>
<evidence type="ECO:0000256" key="3">
    <source>
        <dbReference type="ARBA" id="ARBA00022837"/>
    </source>
</evidence>
<sequence>MTQQPWKDKIGNPAQVGGIETSVLDNGTGRGARVAWINTGTGLRYKVVIDRAMDIFDAFYNQHSLAWLNHTGITPPEPFSDKGADWLRTFGGGLLTTCGLSHVGGPETDAFGDRGAHGKISNSPAEIESIIQPDPVMGKLDMSITGRIKETKIFGPSLELKRTISSTLGQPTIRIHDEVINRGNTSVPHMLLYHFNFGWPLVDEGTDIVWKGAWEAREGGINDRIFREGNDFKKCPAPLEDHNGTGEAVASIDVTPDNSGLCTVGLHNSRIGIALAMRFHKEQLPWFINWQHWGKGEYVTGLEPATNPLIGQAKARETNQLLFLAPGETRTYDLELEILTEDVAIKNFLNTQV</sequence>
<dbReference type="RefSeq" id="WP_093822813.1">
    <property type="nucleotide sequence ID" value="NZ_FOLQ01000001.1"/>
</dbReference>
<evidence type="ECO:0000313" key="5">
    <source>
        <dbReference type="Proteomes" id="UP000198598"/>
    </source>
</evidence>
<evidence type="ECO:0008006" key="6">
    <source>
        <dbReference type="Google" id="ProtNLM"/>
    </source>
</evidence>
<keyword evidence="5" id="KW-1185">Reference proteome</keyword>
<reference evidence="4 5" key="1">
    <citation type="submission" date="2016-10" db="EMBL/GenBank/DDBJ databases">
        <authorList>
            <person name="de Groot N.N."/>
        </authorList>
    </citation>
    <scope>NUCLEOTIDE SEQUENCE [LARGE SCALE GENOMIC DNA]</scope>
    <source>
        <strain evidence="4 5">DSM 26130</strain>
    </source>
</reference>
<dbReference type="EMBL" id="FOLQ01000001">
    <property type="protein sequence ID" value="SFC09663.1"/>
    <property type="molecule type" value="Genomic_DNA"/>
</dbReference>
<protein>
    <recommendedName>
        <fullName evidence="6">Galactose mutarotase</fullName>
    </recommendedName>
</protein>
<dbReference type="AlphaFoldDB" id="A0A1I1GK08"/>
<name>A0A1I1GK08_9BACT</name>
<organism evidence="4 5">
    <name type="scientific">Spirosoma endophyticum</name>
    <dbReference type="NCBI Taxonomy" id="662367"/>
    <lineage>
        <taxon>Bacteria</taxon>
        <taxon>Pseudomonadati</taxon>
        <taxon>Bacteroidota</taxon>
        <taxon>Cytophagia</taxon>
        <taxon>Cytophagales</taxon>
        <taxon>Cytophagaceae</taxon>
        <taxon>Spirosoma</taxon>
    </lineage>
</organism>